<keyword evidence="2" id="KW-1185">Reference proteome</keyword>
<comment type="caution">
    <text evidence="1">The sequence shown here is derived from an EMBL/GenBank/DDBJ whole genome shotgun (WGS) entry which is preliminary data.</text>
</comment>
<sequence>MKYSIDVLLENNEKFSTFLNTKIREFNNEHSIHHKNVRKKDQYNL</sequence>
<reference evidence="1 2" key="1">
    <citation type="submission" date="2015-01" db="EMBL/GenBank/DDBJ databases">
        <title>Genome Assembly of Bacillus badius MTCC 1458.</title>
        <authorList>
            <person name="Verma A."/>
            <person name="Khatri I."/>
            <person name="Mual P."/>
            <person name="Subramanian S."/>
            <person name="Krishnamurthi S."/>
        </authorList>
    </citation>
    <scope>NUCLEOTIDE SEQUENCE [LARGE SCALE GENOMIC DNA]</scope>
    <source>
        <strain evidence="1 2">MTCC 1458</strain>
    </source>
</reference>
<dbReference type="Proteomes" id="UP000031982">
    <property type="component" value="Unassembled WGS sequence"/>
</dbReference>
<name>A0ABR5AP86_BACBA</name>
<evidence type="ECO:0000313" key="2">
    <source>
        <dbReference type="Proteomes" id="UP000031982"/>
    </source>
</evidence>
<organism evidence="1 2">
    <name type="scientific">Bacillus badius</name>
    <dbReference type="NCBI Taxonomy" id="1455"/>
    <lineage>
        <taxon>Bacteria</taxon>
        <taxon>Bacillati</taxon>
        <taxon>Bacillota</taxon>
        <taxon>Bacilli</taxon>
        <taxon>Bacillales</taxon>
        <taxon>Bacillaceae</taxon>
        <taxon>Pseudobacillus</taxon>
    </lineage>
</organism>
<gene>
    <name evidence="1" type="ORF">SD77_2963</name>
</gene>
<accession>A0ABR5AP86</accession>
<protein>
    <submittedName>
        <fullName evidence="1">Uncharacterized protein</fullName>
    </submittedName>
</protein>
<evidence type="ECO:0000313" key="1">
    <source>
        <dbReference type="EMBL" id="KIL74153.1"/>
    </source>
</evidence>
<proteinExistence type="predicted"/>
<dbReference type="EMBL" id="JXLP01000026">
    <property type="protein sequence ID" value="KIL74153.1"/>
    <property type="molecule type" value="Genomic_DNA"/>
</dbReference>